<evidence type="ECO:0000256" key="10">
    <source>
        <dbReference type="SAM" id="MobiDB-lite"/>
    </source>
</evidence>
<dbReference type="Proteomes" id="UP000193719">
    <property type="component" value="Unassembled WGS sequence"/>
</dbReference>
<comment type="similarity">
    <text evidence="2">Belongs to the MDM31/MDM32 family.</text>
</comment>
<proteinExistence type="inferred from homology"/>
<evidence type="ECO:0000256" key="2">
    <source>
        <dbReference type="ARBA" id="ARBA00005687"/>
    </source>
</evidence>
<evidence type="ECO:0000256" key="5">
    <source>
        <dbReference type="ARBA" id="ARBA00022946"/>
    </source>
</evidence>
<evidence type="ECO:0000313" key="12">
    <source>
        <dbReference type="EMBL" id="ORX54328.1"/>
    </source>
</evidence>
<evidence type="ECO:0000256" key="3">
    <source>
        <dbReference type="ARBA" id="ARBA00022692"/>
    </source>
</evidence>
<dbReference type="Pfam" id="PF08118">
    <property type="entry name" value="MDM31_MDM32"/>
    <property type="match status" value="2"/>
</dbReference>
<name>A0A1Y1VEV5_9FUNG</name>
<evidence type="ECO:0000256" key="1">
    <source>
        <dbReference type="ARBA" id="ARBA00004273"/>
    </source>
</evidence>
<gene>
    <name evidence="12" type="ORF">BCR36DRAFT_322826</name>
</gene>
<feature type="compositionally biased region" description="Polar residues" evidence="10">
    <location>
        <begin position="283"/>
        <end position="297"/>
    </location>
</feature>
<feature type="transmembrane region" description="Helical" evidence="11">
    <location>
        <begin position="337"/>
        <end position="367"/>
    </location>
</feature>
<evidence type="ECO:0000256" key="6">
    <source>
        <dbReference type="ARBA" id="ARBA00022989"/>
    </source>
</evidence>
<feature type="compositionally biased region" description="Basic and acidic residues" evidence="10">
    <location>
        <begin position="229"/>
        <end position="240"/>
    </location>
</feature>
<comment type="caution">
    <text evidence="12">The sequence shown here is derived from an EMBL/GenBank/DDBJ whole genome shotgun (WGS) entry which is preliminary data.</text>
</comment>
<comment type="function">
    <text evidence="9">Involved in the organization of the mitochondrial membranes and the global structure of the mitochondria. Also required for mitochondrial distribution and mobility as well as for the maintenance of mitochondrial DNA nucleoids structures.</text>
</comment>
<evidence type="ECO:0000256" key="8">
    <source>
        <dbReference type="ARBA" id="ARBA00023136"/>
    </source>
</evidence>
<evidence type="ECO:0000313" key="13">
    <source>
        <dbReference type="Proteomes" id="UP000193719"/>
    </source>
</evidence>
<evidence type="ECO:0000256" key="11">
    <source>
        <dbReference type="SAM" id="Phobius"/>
    </source>
</evidence>
<keyword evidence="8 11" id="KW-0472">Membrane</keyword>
<evidence type="ECO:0000256" key="4">
    <source>
        <dbReference type="ARBA" id="ARBA00022792"/>
    </source>
</evidence>
<feature type="compositionally biased region" description="Polar residues" evidence="10">
    <location>
        <begin position="260"/>
        <end position="276"/>
    </location>
</feature>
<organism evidence="12 13">
    <name type="scientific">Piromyces finnis</name>
    <dbReference type="NCBI Taxonomy" id="1754191"/>
    <lineage>
        <taxon>Eukaryota</taxon>
        <taxon>Fungi</taxon>
        <taxon>Fungi incertae sedis</taxon>
        <taxon>Chytridiomycota</taxon>
        <taxon>Chytridiomycota incertae sedis</taxon>
        <taxon>Neocallimastigomycetes</taxon>
        <taxon>Neocallimastigales</taxon>
        <taxon>Neocallimastigaceae</taxon>
        <taxon>Piromyces</taxon>
    </lineage>
</organism>
<keyword evidence="13" id="KW-1185">Reference proteome</keyword>
<dbReference type="GO" id="GO:0000001">
    <property type="term" value="P:mitochondrion inheritance"/>
    <property type="evidence" value="ECO:0007669"/>
    <property type="project" value="InterPro"/>
</dbReference>
<evidence type="ECO:0000256" key="9">
    <source>
        <dbReference type="ARBA" id="ARBA00025191"/>
    </source>
</evidence>
<comment type="subcellular location">
    <subcellularLocation>
        <location evidence="1">Mitochondrion inner membrane</location>
    </subcellularLocation>
</comment>
<sequence length="789" mass="90155">MKKNIINIPVTTDLMKNSLRDPNGIPAQLQNVKNFSQLVNRLDSLKNLTLQKDNKRQLNSLACHDLKLNFESSSTYPTKSIPSTLSVNTILPLLPKLHSFSTLSSIQPQVESDRHLQPKTFKINYNQQQFQITCKYNTKTDTVHINVEKLSENLKETIVPKKTATSSSSAASPIKEIKDTINKTKETSFAKEKILKESSGGLGKKFEDKIMEANKNHLLKNHSVMKKLFKDGNKSDKGEEGGGGGGGEEEGQNNKDVPETKNSNGNNVDSGINQENSNDDINDQNNENKTENATTLHSKSETHRFRMKQKSKKSFKSRRKTRRARRKEKRKNITNELLTFLLWFLYSNTLVLLVVSAAALSFSLFIFHSVQFQEYITDILGNYLSKVMGYKITFDSTMIPIWKEKSLIFKNITVQYNVDTVREMRQKELKKKQKKQKIIGYLTFNKSKIDQDKEEEIKVDDNFTYLDLKIDEIDMNISPFKLIQKKNFIKKCLVKGVRGDIDRRNIRHDPNVIYDASKERKKNHSREFAIKKLSIEDMSVNMLIRDFRPYKIAIFNADLSKFRNRYIIHDILSANSIVGMLDSSLFSIYRPYHNAHRKSQMNGIPDVRKSYLKINSLPIDFLNNGDPGPFGWINKGTIDINITLEIPQLFKNIPEDVELDKSIPLTASFDVKLDNLKASVPIRPPELNYMTSALIRPIVAYMNSNHTSIPLSFEFELPMDNLDGAWTLFDSEIATAFGTGMGSSIAELVKNERERNKAIKHVGLWSLQSVSKNVVSIYEQARGVKAYNT</sequence>
<keyword evidence="4" id="KW-0999">Mitochondrion inner membrane</keyword>
<keyword evidence="7" id="KW-0496">Mitochondrion</keyword>
<dbReference type="PANTHER" id="PTHR31068:SF0">
    <property type="entry name" value="MITOCHONDRIAL DISTRIBUTION AND MORPHOLOGY PROTEIN 31"/>
    <property type="match status" value="1"/>
</dbReference>
<dbReference type="GO" id="GO:0007005">
    <property type="term" value="P:mitochondrion organization"/>
    <property type="evidence" value="ECO:0007669"/>
    <property type="project" value="InterPro"/>
</dbReference>
<dbReference type="InterPro" id="IPR012571">
    <property type="entry name" value="Mdm31/Mdm32"/>
</dbReference>
<accession>A0A1Y1VEV5</accession>
<evidence type="ECO:0008006" key="14">
    <source>
        <dbReference type="Google" id="ProtNLM"/>
    </source>
</evidence>
<dbReference type="PANTHER" id="PTHR31068">
    <property type="entry name" value="MITOCHONDRIAL DISTRIBUTION AND MORPHOLOGY PROTEIN 31"/>
    <property type="match status" value="1"/>
</dbReference>
<reference evidence="12 13" key="2">
    <citation type="submission" date="2016-08" db="EMBL/GenBank/DDBJ databases">
        <title>Pervasive Adenine N6-methylation of Active Genes in Fungi.</title>
        <authorList>
            <consortium name="DOE Joint Genome Institute"/>
            <person name="Mondo S.J."/>
            <person name="Dannebaum R.O."/>
            <person name="Kuo R.C."/>
            <person name="Labutti K."/>
            <person name="Haridas S."/>
            <person name="Kuo A."/>
            <person name="Salamov A."/>
            <person name="Ahrendt S.R."/>
            <person name="Lipzen A."/>
            <person name="Sullivan W."/>
            <person name="Andreopoulos W.B."/>
            <person name="Clum A."/>
            <person name="Lindquist E."/>
            <person name="Daum C."/>
            <person name="Ramamoorthy G.K."/>
            <person name="Gryganskyi A."/>
            <person name="Culley D."/>
            <person name="Magnuson J.K."/>
            <person name="James T.Y."/>
            <person name="O'Malley M.A."/>
            <person name="Stajich J.E."/>
            <person name="Spatafora J.W."/>
            <person name="Visel A."/>
            <person name="Grigoriev I.V."/>
        </authorList>
    </citation>
    <scope>NUCLEOTIDE SEQUENCE [LARGE SCALE GENOMIC DNA]</scope>
    <source>
        <strain evidence="13">finn</strain>
    </source>
</reference>
<feature type="region of interest" description="Disordered" evidence="10">
    <location>
        <begin position="229"/>
        <end position="328"/>
    </location>
</feature>
<keyword evidence="5" id="KW-0809">Transit peptide</keyword>
<dbReference type="STRING" id="1754191.A0A1Y1VEV5"/>
<dbReference type="EMBL" id="MCFH01000011">
    <property type="protein sequence ID" value="ORX54328.1"/>
    <property type="molecule type" value="Genomic_DNA"/>
</dbReference>
<keyword evidence="6 11" id="KW-1133">Transmembrane helix</keyword>
<evidence type="ECO:0000256" key="7">
    <source>
        <dbReference type="ARBA" id="ARBA00023128"/>
    </source>
</evidence>
<feature type="compositionally biased region" description="Basic residues" evidence="10">
    <location>
        <begin position="305"/>
        <end position="328"/>
    </location>
</feature>
<protein>
    <recommendedName>
        <fullName evidence="14">Mitochondrial distribution and morphology protein family 31/32</fullName>
    </recommendedName>
</protein>
<dbReference type="AlphaFoldDB" id="A0A1Y1VEV5"/>
<reference evidence="12 13" key="1">
    <citation type="submission" date="2016-08" db="EMBL/GenBank/DDBJ databases">
        <title>Genomes of anaerobic fungi encode conserved fungal cellulosomes for biomass hydrolysis.</title>
        <authorList>
            <consortium name="DOE Joint Genome Institute"/>
            <person name="Haitjema C.H."/>
            <person name="Gilmore S.P."/>
            <person name="Henske J.K."/>
            <person name="Solomon K.V."/>
            <person name="De Groot R."/>
            <person name="Kuo A."/>
            <person name="Mondo S.J."/>
            <person name="Salamov A.A."/>
            <person name="Labutti K."/>
            <person name="Zhao Z."/>
            <person name="Chiniquy J."/>
            <person name="Barry K."/>
            <person name="Brewer H.M."/>
            <person name="Purvine S.O."/>
            <person name="Wright A.T."/>
            <person name="Boxma B."/>
            <person name="Van Alen T."/>
            <person name="Hackstein J.H."/>
            <person name="Baker S.E."/>
            <person name="Grigoriev I.V."/>
            <person name="O'Malley M.A."/>
        </authorList>
    </citation>
    <scope>NUCLEOTIDE SEQUENCE [LARGE SCALE GENOMIC DNA]</scope>
    <source>
        <strain evidence="13">finn</strain>
    </source>
</reference>
<keyword evidence="3 11" id="KW-0812">Transmembrane</keyword>
<dbReference type="OrthoDB" id="17678at2759"/>
<dbReference type="GO" id="GO:0005743">
    <property type="term" value="C:mitochondrial inner membrane"/>
    <property type="evidence" value="ECO:0007669"/>
    <property type="project" value="UniProtKB-SubCell"/>
</dbReference>